<protein>
    <submittedName>
        <fullName evidence="3">Uncharacterized protein</fullName>
    </submittedName>
</protein>
<feature type="coiled-coil region" evidence="1">
    <location>
        <begin position="384"/>
        <end position="436"/>
    </location>
</feature>
<evidence type="ECO:0000313" key="4">
    <source>
        <dbReference type="Proteomes" id="UP001445335"/>
    </source>
</evidence>
<feature type="coiled-coil region" evidence="1">
    <location>
        <begin position="92"/>
        <end position="123"/>
    </location>
</feature>
<proteinExistence type="predicted"/>
<dbReference type="Proteomes" id="UP001445335">
    <property type="component" value="Unassembled WGS sequence"/>
</dbReference>
<dbReference type="AlphaFoldDB" id="A0AAW1S5S0"/>
<accession>A0AAW1S5S0</accession>
<gene>
    <name evidence="3" type="ORF">WJX81_000126</name>
</gene>
<comment type="caution">
    <text evidence="3">The sequence shown here is derived from an EMBL/GenBank/DDBJ whole genome shotgun (WGS) entry which is preliminary data.</text>
</comment>
<name>A0AAW1S5S0_9CHLO</name>
<evidence type="ECO:0000256" key="1">
    <source>
        <dbReference type="SAM" id="Coils"/>
    </source>
</evidence>
<evidence type="ECO:0000256" key="2">
    <source>
        <dbReference type="SAM" id="MobiDB-lite"/>
    </source>
</evidence>
<feature type="region of interest" description="Disordered" evidence="2">
    <location>
        <begin position="328"/>
        <end position="354"/>
    </location>
</feature>
<keyword evidence="4" id="KW-1185">Reference proteome</keyword>
<keyword evidence="1" id="KW-0175">Coiled coil</keyword>
<reference evidence="3 4" key="1">
    <citation type="journal article" date="2024" name="Nat. Commun.">
        <title>Phylogenomics reveals the evolutionary origins of lichenization in chlorophyte algae.</title>
        <authorList>
            <person name="Puginier C."/>
            <person name="Libourel C."/>
            <person name="Otte J."/>
            <person name="Skaloud P."/>
            <person name="Haon M."/>
            <person name="Grisel S."/>
            <person name="Petersen M."/>
            <person name="Berrin J.G."/>
            <person name="Delaux P.M."/>
            <person name="Dal Grande F."/>
            <person name="Keller J."/>
        </authorList>
    </citation>
    <scope>NUCLEOTIDE SEQUENCE [LARGE SCALE GENOMIC DNA]</scope>
    <source>
        <strain evidence="3 4">SAG 245.80</strain>
    </source>
</reference>
<sequence>MSDHSLARNAVSTSGSEPRGRRSHLDVALEVAENLLGMTPPDRRRRRHAAETAPPFTAPVPRHELRRGRPATAPDFSTASAQDEVVWLRSALNEKETELLEVRDQHERLLARAQEARANWEAALGSKDRALQQLEATLAAQRCAEATAGECQAIAMSQVDDRRRWKAGTQALQHELAEAHAALAARRLARVHRRLLARDASARKYKGAVRALRARAQQAAAASAAGQAEALSLIWRLDDALHANAELRKELERSRAISGKAAGGGGGASGGCGDLEQAAERLPTRRAQLARLRDRLRDGLTCKAARRQAVEQHLLAALARSAAAETRAAEAEARPRRPPCRAPADARASVSISQAPRPGAKELLSAEGRAAALAAALREREACLASAQAQLLQTEARHAQVEDSLHAELAARGAALADADRRFAELETLLQRLAARADAV</sequence>
<feature type="region of interest" description="Disordered" evidence="2">
    <location>
        <begin position="37"/>
        <end position="77"/>
    </location>
</feature>
<dbReference type="EMBL" id="JALJOU010000010">
    <property type="protein sequence ID" value="KAK9841740.1"/>
    <property type="molecule type" value="Genomic_DNA"/>
</dbReference>
<feature type="region of interest" description="Disordered" evidence="2">
    <location>
        <begin position="1"/>
        <end position="23"/>
    </location>
</feature>
<evidence type="ECO:0000313" key="3">
    <source>
        <dbReference type="EMBL" id="KAK9841740.1"/>
    </source>
</evidence>
<organism evidence="3 4">
    <name type="scientific">Elliptochloris bilobata</name>
    <dbReference type="NCBI Taxonomy" id="381761"/>
    <lineage>
        <taxon>Eukaryota</taxon>
        <taxon>Viridiplantae</taxon>
        <taxon>Chlorophyta</taxon>
        <taxon>core chlorophytes</taxon>
        <taxon>Trebouxiophyceae</taxon>
        <taxon>Trebouxiophyceae incertae sedis</taxon>
        <taxon>Elliptochloris clade</taxon>
        <taxon>Elliptochloris</taxon>
    </lineage>
</organism>